<evidence type="ECO:0000313" key="4">
    <source>
        <dbReference type="Proteomes" id="UP001153954"/>
    </source>
</evidence>
<feature type="compositionally biased region" description="Basic and acidic residues" evidence="1">
    <location>
        <begin position="89"/>
        <end position="103"/>
    </location>
</feature>
<feature type="region of interest" description="Disordered" evidence="1">
    <location>
        <begin position="188"/>
        <end position="271"/>
    </location>
</feature>
<evidence type="ECO:0000256" key="2">
    <source>
        <dbReference type="SAM" id="SignalP"/>
    </source>
</evidence>
<feature type="region of interest" description="Disordered" evidence="1">
    <location>
        <begin position="23"/>
        <end position="171"/>
    </location>
</feature>
<name>A0AAU9UE58_EUPED</name>
<feature type="compositionally biased region" description="Acidic residues" evidence="1">
    <location>
        <begin position="394"/>
        <end position="404"/>
    </location>
</feature>
<reference evidence="3" key="1">
    <citation type="submission" date="2022-03" db="EMBL/GenBank/DDBJ databases">
        <authorList>
            <person name="Tunstrom K."/>
        </authorList>
    </citation>
    <scope>NUCLEOTIDE SEQUENCE</scope>
</reference>
<keyword evidence="4" id="KW-1185">Reference proteome</keyword>
<organism evidence="3 4">
    <name type="scientific">Euphydryas editha</name>
    <name type="common">Edith's checkerspot</name>
    <dbReference type="NCBI Taxonomy" id="104508"/>
    <lineage>
        <taxon>Eukaryota</taxon>
        <taxon>Metazoa</taxon>
        <taxon>Ecdysozoa</taxon>
        <taxon>Arthropoda</taxon>
        <taxon>Hexapoda</taxon>
        <taxon>Insecta</taxon>
        <taxon>Pterygota</taxon>
        <taxon>Neoptera</taxon>
        <taxon>Endopterygota</taxon>
        <taxon>Lepidoptera</taxon>
        <taxon>Glossata</taxon>
        <taxon>Ditrysia</taxon>
        <taxon>Papilionoidea</taxon>
        <taxon>Nymphalidae</taxon>
        <taxon>Nymphalinae</taxon>
        <taxon>Euphydryas</taxon>
    </lineage>
</organism>
<feature type="compositionally biased region" description="Basic and acidic residues" evidence="1">
    <location>
        <begin position="232"/>
        <end position="247"/>
    </location>
</feature>
<feature type="compositionally biased region" description="Basic and acidic residues" evidence="1">
    <location>
        <begin position="365"/>
        <end position="378"/>
    </location>
</feature>
<feature type="chain" id="PRO_5043987009" evidence="2">
    <location>
        <begin position="17"/>
        <end position="416"/>
    </location>
</feature>
<feature type="compositionally biased region" description="Basic and acidic residues" evidence="1">
    <location>
        <begin position="311"/>
        <end position="331"/>
    </location>
</feature>
<feature type="compositionally biased region" description="Basic and acidic residues" evidence="1">
    <location>
        <begin position="64"/>
        <end position="73"/>
    </location>
</feature>
<keyword evidence="2" id="KW-0732">Signal</keyword>
<protein>
    <submittedName>
        <fullName evidence="3">Uncharacterized protein</fullName>
    </submittedName>
</protein>
<comment type="caution">
    <text evidence="3">The sequence shown here is derived from an EMBL/GenBank/DDBJ whole genome shotgun (WGS) entry which is preliminary data.</text>
</comment>
<feature type="signal peptide" evidence="2">
    <location>
        <begin position="1"/>
        <end position="16"/>
    </location>
</feature>
<feature type="compositionally biased region" description="Basic and acidic residues" evidence="1">
    <location>
        <begin position="338"/>
        <end position="356"/>
    </location>
</feature>
<dbReference type="Proteomes" id="UP001153954">
    <property type="component" value="Unassembled WGS sequence"/>
</dbReference>
<feature type="region of interest" description="Disordered" evidence="1">
    <location>
        <begin position="304"/>
        <end position="416"/>
    </location>
</feature>
<dbReference type="AlphaFoldDB" id="A0AAU9UE58"/>
<dbReference type="EMBL" id="CAKOGL010000016">
    <property type="protein sequence ID" value="CAH2096045.1"/>
    <property type="molecule type" value="Genomic_DNA"/>
</dbReference>
<accession>A0AAU9UE58</accession>
<feature type="compositionally biased region" description="Basic and acidic residues" evidence="1">
    <location>
        <begin position="405"/>
        <end position="416"/>
    </location>
</feature>
<evidence type="ECO:0000313" key="3">
    <source>
        <dbReference type="EMBL" id="CAH2096045.1"/>
    </source>
</evidence>
<evidence type="ECO:0000256" key="1">
    <source>
        <dbReference type="SAM" id="MobiDB-lite"/>
    </source>
</evidence>
<gene>
    <name evidence="3" type="ORF">EEDITHA_LOCUS11429</name>
</gene>
<proteinExistence type="predicted"/>
<feature type="compositionally biased region" description="Basic and acidic residues" evidence="1">
    <location>
        <begin position="129"/>
        <end position="159"/>
    </location>
</feature>
<sequence length="416" mass="44182">MKVLILCMAFAAVTLAMPVAEEKQEVPIVPSPVPEVKSDNVKPESESQSAVVKENKASAAPEVKSADKSEQIEAKNANVPIDATPEALPEAKAETVPKVKEEIIPEVSEAAPVSSEPEQKSESSQAAEPKPEEKSTQPELKSESVKAPKPEENTAKVEEIIAPSAKSAITEETIDVVSAVKNPAAVADDVMDPAAINPIPDSKPSVSAKSANPEDKKEEPSVSESASVKTINVEEVKDLEPKTENKPVEVAPTSDVSAKPKSAAVSDDSTRVIRDVVPEKKETETPKAEAKAVVEAVKDEVKPVDVQVEPKSAKSAEEAHAPQEHVAESPKVEQPSDVAKEVKSAEVPKEREEKEVIPLAQPVDAAKDVAKPEVKSDETIMNDAPAKEKNNSEESAETSDSSEESGEKSKENAPKP</sequence>
<feature type="compositionally biased region" description="Basic and acidic residues" evidence="1">
    <location>
        <begin position="36"/>
        <end position="45"/>
    </location>
</feature>